<protein>
    <recommendedName>
        <fullName evidence="3">Outer membrane protein beta-barrel domain-containing protein</fullName>
    </recommendedName>
</protein>
<evidence type="ECO:0000313" key="1">
    <source>
        <dbReference type="EMBL" id="MEN7551599.1"/>
    </source>
</evidence>
<name>A0AAW9SGZ8_9BACT</name>
<accession>A0AAW9SGZ8</accession>
<sequence length="263" mass="29775">MLYRVLIGLLILLTCQKVLGQEKDSVFIRNDTTYIIKKTVVVTKKVYVEDPEEPPVKKVKKSTAVFLMPYVQTSYSLDYISVCKLKRNVYDQIDGATTPQLNYTLGGEMVLRKNKFLFAIDIGYTLFREKFTSSGIESSNKQQVLTASVDFGYLLMSYEKSLDIFLRVGAGYMYTLSYSGNTFDPGNPSNVISLQSQNTFDKSSVIANGKLLGVYHFNEQLAFVFGPTYSTNLLSITQKDIFYDKWRNNVGFMLGLSIELGKK</sequence>
<keyword evidence="2" id="KW-1185">Reference proteome</keyword>
<dbReference type="Proteomes" id="UP001403385">
    <property type="component" value="Unassembled WGS sequence"/>
</dbReference>
<evidence type="ECO:0008006" key="3">
    <source>
        <dbReference type="Google" id="ProtNLM"/>
    </source>
</evidence>
<dbReference type="RefSeq" id="WP_346824379.1">
    <property type="nucleotide sequence ID" value="NZ_JBDKWZ010000024.1"/>
</dbReference>
<dbReference type="AlphaFoldDB" id="A0AAW9SGZ8"/>
<organism evidence="1 2">
    <name type="scientific">Rapidithrix thailandica</name>
    <dbReference type="NCBI Taxonomy" id="413964"/>
    <lineage>
        <taxon>Bacteria</taxon>
        <taxon>Pseudomonadati</taxon>
        <taxon>Bacteroidota</taxon>
        <taxon>Cytophagia</taxon>
        <taxon>Cytophagales</taxon>
        <taxon>Flammeovirgaceae</taxon>
        <taxon>Rapidithrix</taxon>
    </lineage>
</organism>
<dbReference type="EMBL" id="JBDKWZ010000024">
    <property type="protein sequence ID" value="MEN7551599.1"/>
    <property type="molecule type" value="Genomic_DNA"/>
</dbReference>
<evidence type="ECO:0000313" key="2">
    <source>
        <dbReference type="Proteomes" id="UP001403385"/>
    </source>
</evidence>
<reference evidence="1 2" key="1">
    <citation type="submission" date="2024-04" db="EMBL/GenBank/DDBJ databases">
        <title>Novel genus in family Flammeovirgaceae.</title>
        <authorList>
            <person name="Nguyen T.H."/>
            <person name="Vuong T.Q."/>
            <person name="Le H."/>
            <person name="Kim S.-G."/>
        </authorList>
    </citation>
    <scope>NUCLEOTIDE SEQUENCE [LARGE SCALE GENOMIC DNA]</scope>
    <source>
        <strain evidence="1 2">JCM 23209</strain>
    </source>
</reference>
<gene>
    <name evidence="1" type="ORF">AAG747_27035</name>
</gene>
<comment type="caution">
    <text evidence="1">The sequence shown here is derived from an EMBL/GenBank/DDBJ whole genome shotgun (WGS) entry which is preliminary data.</text>
</comment>
<proteinExistence type="predicted"/>